<dbReference type="InterPro" id="IPR013525">
    <property type="entry name" value="ABC2_TM"/>
</dbReference>
<dbReference type="PROSITE" id="PS51012">
    <property type="entry name" value="ABC_TM2"/>
    <property type="match status" value="1"/>
</dbReference>
<feature type="domain" description="ABC transmembrane type-2" evidence="8">
    <location>
        <begin position="60"/>
        <end position="304"/>
    </location>
</feature>
<evidence type="ECO:0000256" key="6">
    <source>
        <dbReference type="RuleBase" id="RU361157"/>
    </source>
</evidence>
<dbReference type="Pfam" id="PF01061">
    <property type="entry name" value="ABC2_membrane"/>
    <property type="match status" value="1"/>
</dbReference>
<keyword evidence="4 6" id="KW-0472">Membrane</keyword>
<dbReference type="PANTHER" id="PTHR43332:SF2">
    <property type="entry name" value="INNER MEMBRANE TRANSPORT PERMEASE YADH"/>
    <property type="match status" value="1"/>
</dbReference>
<evidence type="ECO:0000256" key="2">
    <source>
        <dbReference type="ARBA" id="ARBA00022692"/>
    </source>
</evidence>
<feature type="transmembrane region" description="Helical" evidence="6">
    <location>
        <begin position="216"/>
        <end position="235"/>
    </location>
</feature>
<name>A0ABZ1ZWT7_STRNV</name>
<dbReference type="InterPro" id="IPR000412">
    <property type="entry name" value="ABC_2_transport"/>
</dbReference>
<evidence type="ECO:0000256" key="7">
    <source>
        <dbReference type="SAM" id="MobiDB-lite"/>
    </source>
</evidence>
<dbReference type="Proteomes" id="UP001432209">
    <property type="component" value="Chromosome"/>
</dbReference>
<feature type="transmembrane region" description="Helical" evidence="6">
    <location>
        <begin position="99"/>
        <end position="122"/>
    </location>
</feature>
<organism evidence="9 10">
    <name type="scientific">Streptomyces niveus</name>
    <name type="common">Streptomyces spheroides</name>
    <dbReference type="NCBI Taxonomy" id="193462"/>
    <lineage>
        <taxon>Bacteria</taxon>
        <taxon>Bacillati</taxon>
        <taxon>Actinomycetota</taxon>
        <taxon>Actinomycetes</taxon>
        <taxon>Kitasatosporales</taxon>
        <taxon>Streptomycetaceae</taxon>
        <taxon>Streptomyces</taxon>
    </lineage>
</organism>
<dbReference type="RefSeq" id="WP_329074592.1">
    <property type="nucleotide sequence ID" value="NZ_CP108849.2"/>
</dbReference>
<feature type="transmembrane region" description="Helical" evidence="6">
    <location>
        <begin position="70"/>
        <end position="87"/>
    </location>
</feature>
<proteinExistence type="inferred from homology"/>
<feature type="transmembrane region" description="Helical" evidence="6">
    <location>
        <begin position="143"/>
        <end position="172"/>
    </location>
</feature>
<evidence type="ECO:0000313" key="9">
    <source>
        <dbReference type="EMBL" id="WUX50940.1"/>
    </source>
</evidence>
<comment type="similarity">
    <text evidence="6">Belongs to the ABC-2 integral membrane protein family.</text>
</comment>
<feature type="transmembrane region" description="Helical" evidence="6">
    <location>
        <begin position="184"/>
        <end position="207"/>
    </location>
</feature>
<evidence type="ECO:0000256" key="1">
    <source>
        <dbReference type="ARBA" id="ARBA00004141"/>
    </source>
</evidence>
<evidence type="ECO:0000313" key="10">
    <source>
        <dbReference type="Proteomes" id="UP001432209"/>
    </source>
</evidence>
<feature type="region of interest" description="Disordered" evidence="7">
    <location>
        <begin position="1"/>
        <end position="28"/>
    </location>
</feature>
<dbReference type="InterPro" id="IPR052522">
    <property type="entry name" value="ABC-2_transport_permease"/>
</dbReference>
<accession>A0ABZ1ZWT7</accession>
<keyword evidence="6" id="KW-1003">Cell membrane</keyword>
<keyword evidence="10" id="KW-1185">Reference proteome</keyword>
<dbReference type="InterPro" id="IPR047817">
    <property type="entry name" value="ABC2_TM_bact-type"/>
</dbReference>
<feature type="compositionally biased region" description="Low complexity" evidence="7">
    <location>
        <begin position="1"/>
        <end position="15"/>
    </location>
</feature>
<keyword evidence="6" id="KW-0813">Transport</keyword>
<keyword evidence="2 6" id="KW-0812">Transmembrane</keyword>
<evidence type="ECO:0000256" key="4">
    <source>
        <dbReference type="ARBA" id="ARBA00023136"/>
    </source>
</evidence>
<keyword evidence="5" id="KW-0046">Antibiotic resistance</keyword>
<reference evidence="9" key="1">
    <citation type="submission" date="2022-10" db="EMBL/GenBank/DDBJ databases">
        <title>The complete genomes of actinobacterial strains from the NBC collection.</title>
        <authorList>
            <person name="Joergensen T.S."/>
            <person name="Alvarez Arevalo M."/>
            <person name="Sterndorff E.B."/>
            <person name="Faurdal D."/>
            <person name="Vuksanovic O."/>
            <person name="Mourched A.-S."/>
            <person name="Charusanti P."/>
            <person name="Shaw S."/>
            <person name="Blin K."/>
            <person name="Weber T."/>
        </authorList>
    </citation>
    <scope>NUCLEOTIDE SEQUENCE</scope>
    <source>
        <strain evidence="9">NBC_01432</strain>
    </source>
</reference>
<dbReference type="EMBL" id="CP109495">
    <property type="protein sequence ID" value="WUX50940.1"/>
    <property type="molecule type" value="Genomic_DNA"/>
</dbReference>
<evidence type="ECO:0000259" key="8">
    <source>
        <dbReference type="PROSITE" id="PS51012"/>
    </source>
</evidence>
<evidence type="ECO:0000256" key="5">
    <source>
        <dbReference type="ARBA" id="ARBA00023251"/>
    </source>
</evidence>
<feature type="transmembrane region" description="Helical" evidence="6">
    <location>
        <begin position="247"/>
        <end position="265"/>
    </location>
</feature>
<evidence type="ECO:0000256" key="3">
    <source>
        <dbReference type="ARBA" id="ARBA00022989"/>
    </source>
</evidence>
<protein>
    <recommendedName>
        <fullName evidence="6">Transport permease protein</fullName>
    </recommendedName>
</protein>
<feature type="transmembrane region" description="Helical" evidence="6">
    <location>
        <begin position="277"/>
        <end position="298"/>
    </location>
</feature>
<gene>
    <name evidence="9" type="ORF">OG442_04935</name>
</gene>
<sequence length="307" mass="32465">MAAPGASPSDDPAAGTGTGGAATTRPGSLVPARSAAASSRSALAGLIRRDLAVLGKNFGEFVGRTVMQPFMLVFVFLYVFPSIGQGIGSGGGTAGESAFATVLVPGVVSIAIMFQGIQSVAIQMSQEFGFTREIEDRVQAPCPIWLVAVARVLSGAAQGLISAVIVFPIAAVVHAPGVHPHFDINWLIVLTLIPLSCIAMTSLGLLLGTTFEPRNIGVMFGFVVLPLVFLGGTYYQWTKLSMVEVGGFHWLQVLVLFNPLIYVTEGMRAGFTSVSHMSLYVVYPVLVGFCVLFLGLGLRNFRRRVLS</sequence>
<dbReference type="GeneID" id="91346158"/>
<comment type="subcellular location">
    <subcellularLocation>
        <location evidence="6">Cell membrane</location>
        <topology evidence="6">Multi-pass membrane protein</topology>
    </subcellularLocation>
    <subcellularLocation>
        <location evidence="1">Membrane</location>
        <topology evidence="1">Multi-pass membrane protein</topology>
    </subcellularLocation>
</comment>
<dbReference type="PIRSF" id="PIRSF006648">
    <property type="entry name" value="DrrB"/>
    <property type="match status" value="1"/>
</dbReference>
<keyword evidence="3 6" id="KW-1133">Transmembrane helix</keyword>
<dbReference type="PANTHER" id="PTHR43332">
    <property type="entry name" value="INNER MEMBRANE TRANSPORT PERMEASE YADH-RELATED"/>
    <property type="match status" value="1"/>
</dbReference>